<evidence type="ECO:0000256" key="9">
    <source>
        <dbReference type="ARBA" id="ARBA00023136"/>
    </source>
</evidence>
<dbReference type="PANTHER" id="PTHR31646">
    <property type="entry name" value="ALPHA-1,2-MANNOSYLTRANSFERASE MNN2"/>
    <property type="match status" value="1"/>
</dbReference>
<evidence type="ECO:0000256" key="8">
    <source>
        <dbReference type="ARBA" id="ARBA00023034"/>
    </source>
</evidence>
<feature type="transmembrane region" description="Helical" evidence="11">
    <location>
        <begin position="32"/>
        <end position="50"/>
    </location>
</feature>
<keyword evidence="8" id="KW-0333">Golgi apparatus</keyword>
<keyword evidence="9 11" id="KW-0472">Membrane</keyword>
<evidence type="ECO:0000256" key="5">
    <source>
        <dbReference type="ARBA" id="ARBA00022692"/>
    </source>
</evidence>
<comment type="subcellular location">
    <subcellularLocation>
        <location evidence="1">Golgi apparatus membrane</location>
        <topology evidence="1">Single-pass type II membrane protein</topology>
    </subcellularLocation>
</comment>
<dbReference type="Proteomes" id="UP001303647">
    <property type="component" value="Unassembled WGS sequence"/>
</dbReference>
<dbReference type="GO" id="GO:0000139">
    <property type="term" value="C:Golgi membrane"/>
    <property type="evidence" value="ECO:0007669"/>
    <property type="project" value="UniProtKB-SubCell"/>
</dbReference>
<protein>
    <submittedName>
        <fullName evidence="12">Glycosyltransferase</fullName>
    </submittedName>
</protein>
<feature type="region of interest" description="Disordered" evidence="10">
    <location>
        <begin position="429"/>
        <end position="450"/>
    </location>
</feature>
<dbReference type="InterPro" id="IPR029044">
    <property type="entry name" value="Nucleotide-diphossugar_trans"/>
</dbReference>
<evidence type="ECO:0000256" key="11">
    <source>
        <dbReference type="SAM" id="Phobius"/>
    </source>
</evidence>
<dbReference type="EMBL" id="MU857679">
    <property type="protein sequence ID" value="KAK4246246.1"/>
    <property type="molecule type" value="Genomic_DNA"/>
</dbReference>
<dbReference type="InterPro" id="IPR022751">
    <property type="entry name" value="Alpha_mannosyltransferase"/>
</dbReference>
<reference evidence="12" key="1">
    <citation type="journal article" date="2023" name="Mol. Phylogenet. Evol.">
        <title>Genome-scale phylogeny and comparative genomics of the fungal order Sordariales.</title>
        <authorList>
            <person name="Hensen N."/>
            <person name="Bonometti L."/>
            <person name="Westerberg I."/>
            <person name="Brannstrom I.O."/>
            <person name="Guillou S."/>
            <person name="Cros-Aarteil S."/>
            <person name="Calhoun S."/>
            <person name="Haridas S."/>
            <person name="Kuo A."/>
            <person name="Mondo S."/>
            <person name="Pangilinan J."/>
            <person name="Riley R."/>
            <person name="LaButti K."/>
            <person name="Andreopoulos B."/>
            <person name="Lipzen A."/>
            <person name="Chen C."/>
            <person name="Yan M."/>
            <person name="Daum C."/>
            <person name="Ng V."/>
            <person name="Clum A."/>
            <person name="Steindorff A."/>
            <person name="Ohm R.A."/>
            <person name="Martin F."/>
            <person name="Silar P."/>
            <person name="Natvig D.O."/>
            <person name="Lalanne C."/>
            <person name="Gautier V."/>
            <person name="Ament-Velasquez S.L."/>
            <person name="Kruys A."/>
            <person name="Hutchinson M.I."/>
            <person name="Powell A.J."/>
            <person name="Barry K."/>
            <person name="Miller A.N."/>
            <person name="Grigoriev I.V."/>
            <person name="Debuchy R."/>
            <person name="Gladieux P."/>
            <person name="Hiltunen Thoren M."/>
            <person name="Johannesson H."/>
        </authorList>
    </citation>
    <scope>NUCLEOTIDE SEQUENCE</scope>
    <source>
        <strain evidence="12">CBS 359.72</strain>
    </source>
</reference>
<evidence type="ECO:0000256" key="1">
    <source>
        <dbReference type="ARBA" id="ARBA00004323"/>
    </source>
</evidence>
<evidence type="ECO:0000256" key="4">
    <source>
        <dbReference type="ARBA" id="ARBA00022679"/>
    </source>
</evidence>
<dbReference type="Pfam" id="PF11051">
    <property type="entry name" value="Mannosyl_trans3"/>
    <property type="match status" value="2"/>
</dbReference>
<evidence type="ECO:0000256" key="2">
    <source>
        <dbReference type="ARBA" id="ARBA00004922"/>
    </source>
</evidence>
<dbReference type="AlphaFoldDB" id="A0AAN7CQN5"/>
<proteinExistence type="inferred from homology"/>
<keyword evidence="13" id="KW-1185">Reference proteome</keyword>
<evidence type="ECO:0000256" key="6">
    <source>
        <dbReference type="ARBA" id="ARBA00022968"/>
    </source>
</evidence>
<organism evidence="12 13">
    <name type="scientific">Corynascus novoguineensis</name>
    <dbReference type="NCBI Taxonomy" id="1126955"/>
    <lineage>
        <taxon>Eukaryota</taxon>
        <taxon>Fungi</taxon>
        <taxon>Dikarya</taxon>
        <taxon>Ascomycota</taxon>
        <taxon>Pezizomycotina</taxon>
        <taxon>Sordariomycetes</taxon>
        <taxon>Sordariomycetidae</taxon>
        <taxon>Sordariales</taxon>
        <taxon>Chaetomiaceae</taxon>
        <taxon>Corynascus</taxon>
    </lineage>
</organism>
<name>A0AAN7CQN5_9PEZI</name>
<dbReference type="GO" id="GO:0046354">
    <property type="term" value="P:mannan biosynthetic process"/>
    <property type="evidence" value="ECO:0007669"/>
    <property type="project" value="TreeGrafter"/>
</dbReference>
<sequence>MDALTRQGKSVAFLRHFMLKVFFFRGARAKSLVIILLLPFTFACLIYRLGIYDDFYVPTQVLGTRLDASNHGPSGWWAEFFARLEETRVTARDVKMRGRGPSINWKPNINATRPDLIQLREDDEAKFRQSHAAFVYQLALFSSHLPYDAGTTGIVTTAGVSNFGQVVSMVLMARQAGSRLPIQIFLDSSSPWVDWICSETMSRFEAKCVSLENTWGGIRHSLPRRLVRFQWKIISIIASTFQNVLFLDADCLPVLNPDPIFDRGSEPFASTGFISWPDFWVTNTSPRFYKIAGDIEVPPVTPRTSPEAGMMVYDKARHADTLLLAAYYNYNGPKHYYPLFSQAGAGEGDRESFLHAAQVLRALREKGLYQQPTAWMKPGVGVRKGYYDVKTLPAVHGRSARGKWTGMFMIQKDPMADYRAAMAVIDKDSKKNKSKMKPGPSENQPSSLPKRNEAVAMVEEQDFLTDTTPLDTFGNLTLALKDHDSRTMFFHHNGVDPDFTRIIDRKSRMVVTNEQGKYVRLWGDPRWIIDSFGRDVEKLLWEDSMQVYCQKGLARFRRLQKVCTRMREIYEQVYA</sequence>
<evidence type="ECO:0000313" key="12">
    <source>
        <dbReference type="EMBL" id="KAK4246246.1"/>
    </source>
</evidence>
<comment type="pathway">
    <text evidence="2">Protein modification; protein glycosylation.</text>
</comment>
<accession>A0AAN7CQN5</accession>
<keyword evidence="6" id="KW-0735">Signal-anchor</keyword>
<reference evidence="12" key="2">
    <citation type="submission" date="2023-05" db="EMBL/GenBank/DDBJ databases">
        <authorList>
            <consortium name="Lawrence Berkeley National Laboratory"/>
            <person name="Steindorff A."/>
            <person name="Hensen N."/>
            <person name="Bonometti L."/>
            <person name="Westerberg I."/>
            <person name="Brannstrom I.O."/>
            <person name="Guillou S."/>
            <person name="Cros-Aarteil S."/>
            <person name="Calhoun S."/>
            <person name="Haridas S."/>
            <person name="Kuo A."/>
            <person name="Mondo S."/>
            <person name="Pangilinan J."/>
            <person name="Riley R."/>
            <person name="Labutti K."/>
            <person name="Andreopoulos B."/>
            <person name="Lipzen A."/>
            <person name="Chen C."/>
            <person name="Yanf M."/>
            <person name="Daum C."/>
            <person name="Ng V."/>
            <person name="Clum A."/>
            <person name="Ohm R."/>
            <person name="Martin F."/>
            <person name="Silar P."/>
            <person name="Natvig D."/>
            <person name="Lalanne C."/>
            <person name="Gautier V."/>
            <person name="Ament-Velasquez S.L."/>
            <person name="Kruys A."/>
            <person name="Hutchinson M.I."/>
            <person name="Powell A.J."/>
            <person name="Barry K."/>
            <person name="Miller A.N."/>
            <person name="Grigoriev I.V."/>
            <person name="Debuchy R."/>
            <person name="Gladieux P."/>
            <person name="Thoren M.H."/>
            <person name="Johannesson H."/>
        </authorList>
    </citation>
    <scope>NUCLEOTIDE SEQUENCE</scope>
    <source>
        <strain evidence="12">CBS 359.72</strain>
    </source>
</reference>
<evidence type="ECO:0000256" key="7">
    <source>
        <dbReference type="ARBA" id="ARBA00022989"/>
    </source>
</evidence>
<keyword evidence="7 11" id="KW-1133">Transmembrane helix</keyword>
<dbReference type="PANTHER" id="PTHR31646:SF1">
    <property type="entry name" value="ALPHA-1,2-MANNOSYLTRANSFERASE MNN2"/>
    <property type="match status" value="1"/>
</dbReference>
<evidence type="ECO:0000256" key="3">
    <source>
        <dbReference type="ARBA" id="ARBA00009105"/>
    </source>
</evidence>
<evidence type="ECO:0000256" key="10">
    <source>
        <dbReference type="SAM" id="MobiDB-lite"/>
    </source>
</evidence>
<comment type="caution">
    <text evidence="12">The sequence shown here is derived from an EMBL/GenBank/DDBJ whole genome shotgun (WGS) entry which is preliminary data.</text>
</comment>
<gene>
    <name evidence="12" type="ORF">C7999DRAFT_15608</name>
</gene>
<evidence type="ECO:0000313" key="13">
    <source>
        <dbReference type="Proteomes" id="UP001303647"/>
    </source>
</evidence>
<dbReference type="GO" id="GO:0000026">
    <property type="term" value="F:alpha-1,2-mannosyltransferase activity"/>
    <property type="evidence" value="ECO:0007669"/>
    <property type="project" value="TreeGrafter"/>
</dbReference>
<dbReference type="SUPFAM" id="SSF53448">
    <property type="entry name" value="Nucleotide-diphospho-sugar transferases"/>
    <property type="match status" value="1"/>
</dbReference>
<comment type="similarity">
    <text evidence="3">Belongs to the MNN1/MNT family.</text>
</comment>
<keyword evidence="5 11" id="KW-0812">Transmembrane</keyword>
<keyword evidence="4" id="KW-0808">Transferase</keyword>